<dbReference type="InterPro" id="IPR008920">
    <property type="entry name" value="TF_FadR/GntR_C"/>
</dbReference>
<dbReference type="SMART" id="SM00895">
    <property type="entry name" value="FCD"/>
    <property type="match status" value="1"/>
</dbReference>
<dbReference type="AlphaFoldDB" id="A0A7W3W216"/>
<proteinExistence type="predicted"/>
<name>A0A7W3W216_9PSEU</name>
<evidence type="ECO:0000256" key="3">
    <source>
        <dbReference type="ARBA" id="ARBA00023163"/>
    </source>
</evidence>
<keyword evidence="3" id="KW-0804">Transcription</keyword>
<gene>
    <name evidence="6" type="ORF">H4281_30035</name>
</gene>
<dbReference type="InterPro" id="IPR011711">
    <property type="entry name" value="GntR_C"/>
</dbReference>
<protein>
    <submittedName>
        <fullName evidence="6">FadR family transcriptional regulator</fullName>
    </submittedName>
</protein>
<evidence type="ECO:0000256" key="4">
    <source>
        <dbReference type="SAM" id="MobiDB-lite"/>
    </source>
</evidence>
<evidence type="ECO:0000259" key="5">
    <source>
        <dbReference type="SMART" id="SM00895"/>
    </source>
</evidence>
<evidence type="ECO:0000256" key="2">
    <source>
        <dbReference type="ARBA" id="ARBA00023125"/>
    </source>
</evidence>
<feature type="domain" description="GntR C-terminal" evidence="5">
    <location>
        <begin position="77"/>
        <end position="196"/>
    </location>
</feature>
<keyword evidence="2" id="KW-0238">DNA-binding</keyword>
<reference evidence="6 7" key="1">
    <citation type="submission" date="2020-08" db="EMBL/GenBank/DDBJ databases">
        <title>Amycolatopsis sp. nov. DR6-1 isolated from Dendrobium heterocarpum.</title>
        <authorList>
            <person name="Tedsree N."/>
            <person name="Kuncharoen N."/>
            <person name="Likhitwitayawuid K."/>
            <person name="Tanasupawat S."/>
        </authorList>
    </citation>
    <scope>NUCLEOTIDE SEQUENCE [LARGE SCALE GENOMIC DNA]</scope>
    <source>
        <strain evidence="6 7">DR6-1</strain>
    </source>
</reference>
<evidence type="ECO:0000256" key="1">
    <source>
        <dbReference type="ARBA" id="ARBA00023015"/>
    </source>
</evidence>
<dbReference type="EMBL" id="JACGZW010000010">
    <property type="protein sequence ID" value="MBB1157404.1"/>
    <property type="molecule type" value="Genomic_DNA"/>
</dbReference>
<evidence type="ECO:0000313" key="6">
    <source>
        <dbReference type="EMBL" id="MBB1157404.1"/>
    </source>
</evidence>
<dbReference type="SUPFAM" id="SSF48008">
    <property type="entry name" value="GntR ligand-binding domain-like"/>
    <property type="match status" value="1"/>
</dbReference>
<dbReference type="RefSeq" id="WP_182894253.1">
    <property type="nucleotide sequence ID" value="NZ_JACGZW010000010.1"/>
</dbReference>
<accession>A0A7W3W216</accession>
<dbReference type="Proteomes" id="UP000526734">
    <property type="component" value="Unassembled WGS sequence"/>
</dbReference>
<dbReference type="GO" id="GO:0003677">
    <property type="term" value="F:DNA binding"/>
    <property type="evidence" value="ECO:0007669"/>
    <property type="project" value="UniProtKB-KW"/>
</dbReference>
<dbReference type="Pfam" id="PF07729">
    <property type="entry name" value="FCD"/>
    <property type="match status" value="1"/>
</dbReference>
<dbReference type="Gene3D" id="1.20.120.530">
    <property type="entry name" value="GntR ligand-binding domain-like"/>
    <property type="match status" value="1"/>
</dbReference>
<comment type="caution">
    <text evidence="6">The sequence shown here is derived from an EMBL/GenBank/DDBJ whole genome shotgun (WGS) entry which is preliminary data.</text>
</comment>
<evidence type="ECO:0000313" key="7">
    <source>
        <dbReference type="Proteomes" id="UP000526734"/>
    </source>
</evidence>
<keyword evidence="7" id="KW-1185">Reference proteome</keyword>
<organism evidence="6 7">
    <name type="scientific">Amycolatopsis dendrobii</name>
    <dbReference type="NCBI Taxonomy" id="2760662"/>
    <lineage>
        <taxon>Bacteria</taxon>
        <taxon>Bacillati</taxon>
        <taxon>Actinomycetota</taxon>
        <taxon>Actinomycetes</taxon>
        <taxon>Pseudonocardiales</taxon>
        <taxon>Pseudonocardiaceae</taxon>
        <taxon>Amycolatopsis</taxon>
    </lineage>
</organism>
<sequence length="358" mass="39032">MEAVQSFGQRGGEFGVSESRGDRGLWADDRLPSERALSESLQVIGASGGAKISDRLGPTISRLMRPYAALGHFDLEDVLHTRRLLEEETARVAAAERTDEQLARLETLLGQIDAADADGGTYLALDGKFHVAVALARGNPLLPHLMCSVRDAVTEHLVNGNRPARWPKLASSAQKSHRAQRDAATAAERVRRHKAFSAAAAVCNYHVSLEALGPRVAKRTRWPTVPLAHVSRTRPLYRRDHAFFDRARRSRSVQFAVRKQRFSGHSRRTLAGLLGAGTAGVRVRRQGPSAATLGWSEFRPRRSSPASFTLARRRDPVRADCGPTSGCGRTAIGSAVQSGKLTPRSARSIAAYFSNICF</sequence>
<feature type="region of interest" description="Disordered" evidence="4">
    <location>
        <begin position="1"/>
        <end position="21"/>
    </location>
</feature>
<keyword evidence="1" id="KW-0805">Transcription regulation</keyword>